<sequence>TGTTVPVNSASQMILFNTGTATDLFFGLSAVDALIPLPKAAKSVGGSFDFIASLLVYTNGLTNIYIKAQTGVGVGELTVMRRL</sequence>
<reference evidence="1" key="1">
    <citation type="journal article" date="2014" name="Front. Microbiol.">
        <title>High frequency of phylogenetically diverse reductive dehalogenase-homologous genes in deep subseafloor sedimentary metagenomes.</title>
        <authorList>
            <person name="Kawai M."/>
            <person name="Futagami T."/>
            <person name="Toyoda A."/>
            <person name="Takaki Y."/>
            <person name="Nishi S."/>
            <person name="Hori S."/>
            <person name="Arai W."/>
            <person name="Tsubouchi T."/>
            <person name="Morono Y."/>
            <person name="Uchiyama I."/>
            <person name="Ito T."/>
            <person name="Fujiyama A."/>
            <person name="Inagaki F."/>
            <person name="Takami H."/>
        </authorList>
    </citation>
    <scope>NUCLEOTIDE SEQUENCE</scope>
    <source>
        <strain evidence="1">Expedition CK06-06</strain>
    </source>
</reference>
<proteinExistence type="predicted"/>
<dbReference type="EMBL" id="BARS01039574">
    <property type="protein sequence ID" value="GAG20507.1"/>
    <property type="molecule type" value="Genomic_DNA"/>
</dbReference>
<protein>
    <submittedName>
        <fullName evidence="1">Uncharacterized protein</fullName>
    </submittedName>
</protein>
<accession>X0WBD1</accession>
<comment type="caution">
    <text evidence="1">The sequence shown here is derived from an EMBL/GenBank/DDBJ whole genome shotgun (WGS) entry which is preliminary data.</text>
</comment>
<gene>
    <name evidence="1" type="ORF">S01H1_60427</name>
</gene>
<feature type="non-terminal residue" evidence="1">
    <location>
        <position position="1"/>
    </location>
</feature>
<dbReference type="AlphaFoldDB" id="X0WBD1"/>
<organism evidence="1">
    <name type="scientific">marine sediment metagenome</name>
    <dbReference type="NCBI Taxonomy" id="412755"/>
    <lineage>
        <taxon>unclassified sequences</taxon>
        <taxon>metagenomes</taxon>
        <taxon>ecological metagenomes</taxon>
    </lineage>
</organism>
<name>X0WBD1_9ZZZZ</name>
<evidence type="ECO:0000313" key="1">
    <source>
        <dbReference type="EMBL" id="GAG20507.1"/>
    </source>
</evidence>